<proteinExistence type="predicted"/>
<dbReference type="Proteomes" id="UP000837857">
    <property type="component" value="Chromosome 21"/>
</dbReference>
<evidence type="ECO:0000313" key="2">
    <source>
        <dbReference type="Proteomes" id="UP000837857"/>
    </source>
</evidence>
<sequence>MTKPISSAQNLATLTAQLVASIKSSCELVKGQAGLDIRPWAEGICARCRDSMAAFPALYVSAIAGGCAGAGVAGEIFATTHYLMLRATGSERLSKFAGGLKLTATRINFD</sequence>
<dbReference type="EMBL" id="OW152833">
    <property type="protein sequence ID" value="CAH2054699.1"/>
    <property type="molecule type" value="Genomic_DNA"/>
</dbReference>
<accession>A0ABN8IEU1</accession>
<protein>
    <submittedName>
        <fullName evidence="1">Uncharacterized protein</fullName>
    </submittedName>
</protein>
<name>A0ABN8IEU1_9NEOP</name>
<gene>
    <name evidence="1" type="ORF">IPOD504_LOCUS8743</name>
</gene>
<reference evidence="1" key="1">
    <citation type="submission" date="2022-03" db="EMBL/GenBank/DDBJ databases">
        <authorList>
            <person name="Martin H S."/>
        </authorList>
    </citation>
    <scope>NUCLEOTIDE SEQUENCE</scope>
</reference>
<organism evidence="1 2">
    <name type="scientific">Iphiclides podalirius</name>
    <name type="common">scarce swallowtail</name>
    <dbReference type="NCBI Taxonomy" id="110791"/>
    <lineage>
        <taxon>Eukaryota</taxon>
        <taxon>Metazoa</taxon>
        <taxon>Ecdysozoa</taxon>
        <taxon>Arthropoda</taxon>
        <taxon>Hexapoda</taxon>
        <taxon>Insecta</taxon>
        <taxon>Pterygota</taxon>
        <taxon>Neoptera</taxon>
        <taxon>Endopterygota</taxon>
        <taxon>Lepidoptera</taxon>
        <taxon>Glossata</taxon>
        <taxon>Ditrysia</taxon>
        <taxon>Papilionoidea</taxon>
        <taxon>Papilionidae</taxon>
        <taxon>Papilioninae</taxon>
        <taxon>Iphiclides</taxon>
    </lineage>
</organism>
<keyword evidence="2" id="KW-1185">Reference proteome</keyword>
<feature type="non-terminal residue" evidence="1">
    <location>
        <position position="1"/>
    </location>
</feature>
<evidence type="ECO:0000313" key="1">
    <source>
        <dbReference type="EMBL" id="CAH2054699.1"/>
    </source>
</evidence>